<sequence length="125" mass="14139">MRTSTALTLLIKNILINREPLYGLGAWVSQFVPELLGLEQQQLKSLNDDRVGRALDRLFDANLPELAMAVTRKVVDEFHLNLNELHNDSTTVRFYGDYDEFEQPVLRRGKLTVAIQQGAQQGPSS</sequence>
<protein>
    <recommendedName>
        <fullName evidence="1">DUF4277 domain-containing protein</fullName>
    </recommendedName>
</protein>
<name>A0A5C6B6F3_9BACT</name>
<comment type="caution">
    <text evidence="2">The sequence shown here is derived from an EMBL/GenBank/DDBJ whole genome shotgun (WGS) entry which is preliminary data.</text>
</comment>
<dbReference type="Pfam" id="PF14104">
    <property type="entry name" value="DUF4277"/>
    <property type="match status" value="1"/>
</dbReference>
<evidence type="ECO:0000313" key="2">
    <source>
        <dbReference type="EMBL" id="TWU06094.1"/>
    </source>
</evidence>
<dbReference type="Proteomes" id="UP000320176">
    <property type="component" value="Unassembled WGS sequence"/>
</dbReference>
<organism evidence="2 3">
    <name type="scientific">Stieleria varia</name>
    <dbReference type="NCBI Taxonomy" id="2528005"/>
    <lineage>
        <taxon>Bacteria</taxon>
        <taxon>Pseudomonadati</taxon>
        <taxon>Planctomycetota</taxon>
        <taxon>Planctomycetia</taxon>
        <taxon>Pirellulales</taxon>
        <taxon>Pirellulaceae</taxon>
        <taxon>Stieleria</taxon>
    </lineage>
</organism>
<evidence type="ECO:0000259" key="1">
    <source>
        <dbReference type="Pfam" id="PF14104"/>
    </source>
</evidence>
<evidence type="ECO:0000313" key="3">
    <source>
        <dbReference type="Proteomes" id="UP000320176"/>
    </source>
</evidence>
<dbReference type="InterPro" id="IPR025457">
    <property type="entry name" value="DUF4277"/>
</dbReference>
<gene>
    <name evidence="2" type="ORF">Pla52n_18140</name>
</gene>
<proteinExistence type="predicted"/>
<reference evidence="2 3" key="1">
    <citation type="submission" date="2019-02" db="EMBL/GenBank/DDBJ databases">
        <title>Deep-cultivation of Planctomycetes and their phenomic and genomic characterization uncovers novel biology.</title>
        <authorList>
            <person name="Wiegand S."/>
            <person name="Jogler M."/>
            <person name="Boedeker C."/>
            <person name="Pinto D."/>
            <person name="Vollmers J."/>
            <person name="Rivas-Marin E."/>
            <person name="Kohn T."/>
            <person name="Peeters S.H."/>
            <person name="Heuer A."/>
            <person name="Rast P."/>
            <person name="Oberbeckmann S."/>
            <person name="Bunk B."/>
            <person name="Jeske O."/>
            <person name="Meyerdierks A."/>
            <person name="Storesund J.E."/>
            <person name="Kallscheuer N."/>
            <person name="Luecker S."/>
            <person name="Lage O.M."/>
            <person name="Pohl T."/>
            <person name="Merkel B.J."/>
            <person name="Hornburger P."/>
            <person name="Mueller R.-W."/>
            <person name="Bruemmer F."/>
            <person name="Labrenz M."/>
            <person name="Spormann A.M."/>
            <person name="Op Den Camp H."/>
            <person name="Overmann J."/>
            <person name="Amann R."/>
            <person name="Jetten M.S.M."/>
            <person name="Mascher T."/>
            <person name="Medema M.H."/>
            <person name="Devos D.P."/>
            <person name="Kaster A.-K."/>
            <person name="Ovreas L."/>
            <person name="Rohde M."/>
            <person name="Galperin M.Y."/>
            <person name="Jogler C."/>
        </authorList>
    </citation>
    <scope>NUCLEOTIDE SEQUENCE [LARGE SCALE GENOMIC DNA]</scope>
    <source>
        <strain evidence="2 3">Pla52n</strain>
    </source>
</reference>
<dbReference type="AlphaFoldDB" id="A0A5C6B6F3"/>
<feature type="domain" description="DUF4277" evidence="1">
    <location>
        <begin position="2"/>
        <end position="68"/>
    </location>
</feature>
<accession>A0A5C6B6F3</accession>
<keyword evidence="3" id="KW-1185">Reference proteome</keyword>
<dbReference type="EMBL" id="SJPN01000002">
    <property type="protein sequence ID" value="TWU06094.1"/>
    <property type="molecule type" value="Genomic_DNA"/>
</dbReference>